<dbReference type="InterPro" id="IPR022761">
    <property type="entry name" value="Fumarate_lyase_N"/>
</dbReference>
<evidence type="ECO:0000259" key="8">
    <source>
        <dbReference type="Pfam" id="PF00206"/>
    </source>
</evidence>
<comment type="subcellular location">
    <subcellularLocation>
        <location evidence="6">Cytoplasm</location>
    </subcellularLocation>
</comment>
<evidence type="ECO:0000256" key="4">
    <source>
        <dbReference type="ARBA" id="ARBA00022532"/>
    </source>
</evidence>
<dbReference type="PROSITE" id="PS00163">
    <property type="entry name" value="FUMARATE_LYASES"/>
    <property type="match status" value="1"/>
</dbReference>
<dbReference type="STRING" id="546871.SAMN04488543_0818"/>
<dbReference type="GO" id="GO:0006099">
    <property type="term" value="P:tricarboxylic acid cycle"/>
    <property type="evidence" value="ECO:0007669"/>
    <property type="project" value="UniProtKB-UniRule"/>
</dbReference>
<feature type="binding site" evidence="6">
    <location>
        <position position="562"/>
    </location>
    <ligand>
        <name>substrate</name>
    </ligand>
</feature>
<dbReference type="EMBL" id="LT629749">
    <property type="protein sequence ID" value="SDR95300.1"/>
    <property type="molecule type" value="Genomic_DNA"/>
</dbReference>
<dbReference type="PANTHER" id="PTHR11444">
    <property type="entry name" value="ASPARTATEAMMONIA/ARGININOSUCCINATE/ADENYLOSUCCINATE LYASE"/>
    <property type="match status" value="1"/>
</dbReference>
<dbReference type="AlphaFoldDB" id="A0A1H1N8V7"/>
<evidence type="ECO:0000256" key="1">
    <source>
        <dbReference type="ARBA" id="ARBA00001494"/>
    </source>
</evidence>
<dbReference type="GO" id="GO:0008797">
    <property type="term" value="F:aspartate ammonia-lyase activity"/>
    <property type="evidence" value="ECO:0007669"/>
    <property type="project" value="UniProtKB-EC"/>
</dbReference>
<dbReference type="Gene3D" id="1.20.200.10">
    <property type="entry name" value="Fumarase/aspartase (Central domain)"/>
    <property type="match status" value="1"/>
</dbReference>
<dbReference type="InterPro" id="IPR020557">
    <property type="entry name" value="Fumarate_lyase_CS"/>
</dbReference>
<dbReference type="Pfam" id="PF10415">
    <property type="entry name" value="FumaraseC_C"/>
    <property type="match status" value="1"/>
</dbReference>
<dbReference type="SUPFAM" id="SSF48557">
    <property type="entry name" value="L-aspartase-like"/>
    <property type="match status" value="1"/>
</dbReference>
<dbReference type="InterPro" id="IPR005677">
    <property type="entry name" value="Fum_hydII"/>
</dbReference>
<dbReference type="PANTHER" id="PTHR11444:SF22">
    <property type="entry name" value="FUMARATE HYDRATASE CLASS II"/>
    <property type="match status" value="1"/>
</dbReference>
<evidence type="ECO:0000259" key="9">
    <source>
        <dbReference type="Pfam" id="PF10415"/>
    </source>
</evidence>
<dbReference type="EC" id="4.2.1.2" evidence="6"/>
<keyword evidence="11" id="KW-1185">Reference proteome</keyword>
<feature type="binding site" evidence="6">
    <location>
        <begin position="567"/>
        <end position="569"/>
    </location>
    <ligand>
        <name>substrate</name>
    </ligand>
</feature>
<dbReference type="Proteomes" id="UP000199092">
    <property type="component" value="Chromosome I"/>
</dbReference>
<dbReference type="UniPathway" id="UPA00223">
    <property type="reaction ID" value="UER01007"/>
</dbReference>
<comment type="function">
    <text evidence="6">Involved in the TCA cycle. Catalyzes the stereospecific interconversion of fumarate to L-malate.</text>
</comment>
<name>A0A1H1N8V7_9ACTN</name>
<keyword evidence="5 6" id="KW-0456">Lyase</keyword>
<comment type="miscellaneous">
    <text evidence="6">There are 2 substrate-binding sites: the catalytic A site, and the non-catalytic B site that may play a role in the transfer of substrate or product between the active site and the solvent. Alternatively, the B site may bind allosteric effectors.</text>
</comment>
<dbReference type="FunFam" id="1.10.275.10:FF:000001">
    <property type="entry name" value="Fumarate hydratase, mitochondrial"/>
    <property type="match status" value="1"/>
</dbReference>
<comment type="catalytic activity">
    <reaction evidence="1">
        <text>L-aspartate = fumarate + NH4(+)</text>
        <dbReference type="Rhea" id="RHEA:16601"/>
        <dbReference type="ChEBI" id="CHEBI:28938"/>
        <dbReference type="ChEBI" id="CHEBI:29806"/>
        <dbReference type="ChEBI" id="CHEBI:29991"/>
        <dbReference type="EC" id="4.3.1.1"/>
    </reaction>
</comment>
<dbReference type="InterPro" id="IPR018951">
    <property type="entry name" value="Fumarase_C_C"/>
</dbReference>
<dbReference type="InterPro" id="IPR000362">
    <property type="entry name" value="Fumarate_lyase_fam"/>
</dbReference>
<evidence type="ECO:0000256" key="3">
    <source>
        <dbReference type="ARBA" id="ARBA00022490"/>
    </source>
</evidence>
<dbReference type="FunFam" id="1.20.200.10:FF:000001">
    <property type="entry name" value="Fumarate hydratase, mitochondrial"/>
    <property type="match status" value="1"/>
</dbReference>
<keyword evidence="4 6" id="KW-0816">Tricarboxylic acid cycle</keyword>
<feature type="active site" evidence="6">
    <location>
        <position position="561"/>
    </location>
</feature>
<proteinExistence type="inferred from homology"/>
<dbReference type="HAMAP" id="MF_00743">
    <property type="entry name" value="FumaraseC"/>
    <property type="match status" value="1"/>
</dbReference>
<feature type="domain" description="Fumarate lyase N-terminal" evidence="8">
    <location>
        <begin position="261"/>
        <end position="585"/>
    </location>
</feature>
<dbReference type="SUPFAM" id="SSF53335">
    <property type="entry name" value="S-adenosyl-L-methionine-dependent methyltransferases"/>
    <property type="match status" value="1"/>
</dbReference>
<dbReference type="NCBIfam" id="NF008909">
    <property type="entry name" value="PRK12273.1"/>
    <property type="match status" value="1"/>
</dbReference>
<reference evidence="10 11" key="1">
    <citation type="submission" date="2016-10" db="EMBL/GenBank/DDBJ databases">
        <authorList>
            <person name="de Groot N.N."/>
        </authorList>
    </citation>
    <scope>NUCLEOTIDE SEQUENCE [LARGE SCALE GENOMIC DNA]</scope>
    <source>
        <strain evidence="10 11">DSM 21741</strain>
    </source>
</reference>
<comment type="similarity">
    <text evidence="2 6">Belongs to the class-II fumarase/aspartase family. Fumarase subfamily.</text>
</comment>
<dbReference type="Gene3D" id="1.10.275.10">
    <property type="entry name" value="Fumarase/aspartase (N-terminal domain)"/>
    <property type="match status" value="1"/>
</dbReference>
<comment type="catalytic activity">
    <reaction evidence="6">
        <text>(S)-malate = fumarate + H2O</text>
        <dbReference type="Rhea" id="RHEA:12460"/>
        <dbReference type="ChEBI" id="CHEBI:15377"/>
        <dbReference type="ChEBI" id="CHEBI:15589"/>
        <dbReference type="ChEBI" id="CHEBI:29806"/>
        <dbReference type="EC" id="4.2.1.2"/>
    </reaction>
</comment>
<feature type="domain" description="Fumarase C C-terminal" evidence="9">
    <location>
        <begin position="651"/>
        <end position="709"/>
    </location>
</feature>
<dbReference type="FunFam" id="1.10.40.30:FF:000002">
    <property type="entry name" value="Fumarate hydratase class II"/>
    <property type="match status" value="1"/>
</dbReference>
<dbReference type="Gene3D" id="1.10.40.30">
    <property type="entry name" value="Fumarase/aspartase (C-terminal domain)"/>
    <property type="match status" value="1"/>
</dbReference>
<dbReference type="Pfam" id="PF00206">
    <property type="entry name" value="Lyase_1"/>
    <property type="match status" value="1"/>
</dbReference>
<evidence type="ECO:0000256" key="6">
    <source>
        <dbReference type="HAMAP-Rule" id="MF_00743"/>
    </source>
</evidence>
<feature type="binding site" evidence="6">
    <location>
        <position position="430"/>
    </location>
    <ligand>
        <name>substrate</name>
    </ligand>
</feature>
<dbReference type="GO" id="GO:0006106">
    <property type="term" value="P:fumarate metabolic process"/>
    <property type="evidence" value="ECO:0007669"/>
    <property type="project" value="InterPro"/>
</dbReference>
<sequence>MGDVDELRTLGHGAGPHGETLLRERRRPDGTVVHELVVNGVFAMDSTETSSELELAGFAAGARGAVLVGGLGLGYTAAAVLEHVPGPSRVDVVELDPHLVGWARAGVTPLLARVAGDPRTRLHVGDVAATLSGGGAATGPWDAVLLDVDNGPDFLIHAHNAGLYEEATLSAARAALTPGGVLALWCQGPAPALLARLRRLDGSAREHRYAVEREGRRFSYVVLTLRRPASVGAGPGGAALARPGQNERMAEDFRIEHDTMGEVRVPAQALWKAQTQRAVENFPISGVPIDPALIAALGQIKGAAALTNARLGVISEERAAAIVEAATAVAAGAHDAQFPIDVFQTGSGTSSNMNTNEVIASLASPAVADGVHPNDHVNASQSSNDVFPSAIHIAATQSLVQDLVPALQHLERSLEAKATEFAAVVKSGRTHLMDATPVTLGQEFGGYAAQVRYGVERVQAVLPRVAELPLGGTAVGTGINTPPGFAASVIGIIAEQSGLPFTEARNHFEAQGARDALVEASGALRTIAVGLNKIANDIRWMGSGPRAGLGEIALPDLQPGSSIMPGKVNPVLSEAMTQVCAQVIGNDAAVAFSGAAGAFELNVMLPVMARNLLESVRLLANVSRLFADRCVDGITANVEHCRFLAESSPSIVTPLNKYIGYENAAAVAKAALKENKTIREVVIERGFVTEGRLTEDQLDAALDVLSMTRPAL</sequence>
<evidence type="ECO:0000313" key="10">
    <source>
        <dbReference type="EMBL" id="SDR95300.1"/>
    </source>
</evidence>
<evidence type="ECO:0000256" key="5">
    <source>
        <dbReference type="ARBA" id="ARBA00023239"/>
    </source>
</evidence>
<dbReference type="GO" id="GO:0005737">
    <property type="term" value="C:cytoplasm"/>
    <property type="evidence" value="ECO:0007669"/>
    <property type="project" value="UniProtKB-SubCell"/>
</dbReference>
<evidence type="ECO:0000256" key="2">
    <source>
        <dbReference type="ARBA" id="ARBA00009084"/>
    </source>
</evidence>
<dbReference type="InterPro" id="IPR024083">
    <property type="entry name" value="Fumarase/histidase_N"/>
</dbReference>
<feature type="site" description="Important for catalytic activity" evidence="6">
    <location>
        <position position="574"/>
    </location>
</feature>
<dbReference type="Gene3D" id="3.40.50.150">
    <property type="entry name" value="Vaccinia Virus protein VP39"/>
    <property type="match status" value="1"/>
</dbReference>
<organism evidence="10 11">
    <name type="scientific">Friedmanniella luteola</name>
    <dbReference type="NCBI Taxonomy" id="546871"/>
    <lineage>
        <taxon>Bacteria</taxon>
        <taxon>Bacillati</taxon>
        <taxon>Actinomycetota</taxon>
        <taxon>Actinomycetes</taxon>
        <taxon>Propionibacteriales</taxon>
        <taxon>Nocardioidaceae</taxon>
        <taxon>Friedmanniella</taxon>
    </lineage>
</organism>
<dbReference type="InterPro" id="IPR029063">
    <property type="entry name" value="SAM-dependent_MTases_sf"/>
</dbReference>
<dbReference type="CDD" id="cd01362">
    <property type="entry name" value="Fumarase_classII"/>
    <property type="match status" value="1"/>
</dbReference>
<feature type="binding site" description="in site B" evidence="6">
    <location>
        <begin position="372"/>
        <end position="375"/>
    </location>
    <ligand>
        <name>substrate</name>
    </ligand>
</feature>
<feature type="binding site" evidence="6">
    <location>
        <begin position="382"/>
        <end position="384"/>
    </location>
    <ligand>
        <name>substrate</name>
    </ligand>
</feature>
<evidence type="ECO:0000256" key="7">
    <source>
        <dbReference type="SAM" id="MobiDB-lite"/>
    </source>
</evidence>
<evidence type="ECO:0000313" key="11">
    <source>
        <dbReference type="Proteomes" id="UP000199092"/>
    </source>
</evidence>
<feature type="region of interest" description="Disordered" evidence="7">
    <location>
        <begin position="1"/>
        <end position="21"/>
    </location>
</feature>
<dbReference type="PRINTS" id="PR00149">
    <property type="entry name" value="FUMRATELYASE"/>
</dbReference>
<feature type="active site" description="Proton donor/acceptor" evidence="6">
    <location>
        <position position="431"/>
    </location>
</feature>
<comment type="pathway">
    <text evidence="6">Carbohydrate metabolism; tricarboxylic acid cycle; (S)-malate from fumarate: step 1/1.</text>
</comment>
<accession>A0A1H1N8V7</accession>
<dbReference type="GO" id="GO:0004333">
    <property type="term" value="F:fumarate hydratase activity"/>
    <property type="evidence" value="ECO:0007669"/>
    <property type="project" value="UniProtKB-UniRule"/>
</dbReference>
<keyword evidence="3 6" id="KW-0963">Cytoplasm</keyword>
<gene>
    <name evidence="6" type="primary">fumC</name>
    <name evidence="10" type="ORF">SAMN04488543_0818</name>
</gene>
<protein>
    <recommendedName>
        <fullName evidence="6">Fumarate hydratase class II</fullName>
        <shortName evidence="6">Fumarase C</shortName>
        <ecNumber evidence="6">4.2.1.2</ecNumber>
    </recommendedName>
    <alternativeName>
        <fullName evidence="6">Aerobic fumarase</fullName>
    </alternativeName>
    <alternativeName>
        <fullName evidence="6">Iron-independent fumarase</fullName>
    </alternativeName>
</protein>
<comment type="subunit">
    <text evidence="6">Homotetramer.</text>
</comment>
<feature type="binding site" evidence="6">
    <location>
        <begin position="347"/>
        <end position="349"/>
    </location>
    <ligand>
        <name>substrate</name>
    </ligand>
</feature>
<dbReference type="InterPro" id="IPR008948">
    <property type="entry name" value="L-Aspartase-like"/>
</dbReference>